<feature type="compositionally biased region" description="Basic and acidic residues" evidence="1">
    <location>
        <begin position="1"/>
        <end position="10"/>
    </location>
</feature>
<dbReference type="OrthoDB" id="5417695at2759"/>
<reference evidence="2 3" key="1">
    <citation type="submission" date="2013-03" db="EMBL/GenBank/DDBJ databases">
        <title>The Genome Sequence of Phialophora europaea CBS 101466.</title>
        <authorList>
            <consortium name="The Broad Institute Genomics Platform"/>
            <person name="Cuomo C."/>
            <person name="de Hoog S."/>
            <person name="Gorbushina A."/>
            <person name="Walker B."/>
            <person name="Young S.K."/>
            <person name="Zeng Q."/>
            <person name="Gargeya S."/>
            <person name="Fitzgerald M."/>
            <person name="Haas B."/>
            <person name="Abouelleil A."/>
            <person name="Allen A.W."/>
            <person name="Alvarado L."/>
            <person name="Arachchi H.M."/>
            <person name="Berlin A.M."/>
            <person name="Chapman S.B."/>
            <person name="Gainer-Dewar J."/>
            <person name="Goldberg J."/>
            <person name="Griggs A."/>
            <person name="Gujja S."/>
            <person name="Hansen M."/>
            <person name="Howarth C."/>
            <person name="Imamovic A."/>
            <person name="Ireland A."/>
            <person name="Larimer J."/>
            <person name="McCowan C."/>
            <person name="Murphy C."/>
            <person name="Pearson M."/>
            <person name="Poon T.W."/>
            <person name="Priest M."/>
            <person name="Roberts A."/>
            <person name="Saif S."/>
            <person name="Shea T."/>
            <person name="Sisk P."/>
            <person name="Sykes S."/>
            <person name="Wortman J."/>
            <person name="Nusbaum C."/>
            <person name="Birren B."/>
        </authorList>
    </citation>
    <scope>NUCLEOTIDE SEQUENCE [LARGE SCALE GENOMIC DNA]</scope>
    <source>
        <strain evidence="2 3">CBS 101466</strain>
    </source>
</reference>
<proteinExistence type="predicted"/>
<gene>
    <name evidence="2" type="ORF">HMPREF1541_02198</name>
</gene>
<dbReference type="GeneID" id="19969537"/>
<dbReference type="HOGENOM" id="CLU_075328_0_0_1"/>
<dbReference type="AlphaFoldDB" id="W2S357"/>
<dbReference type="VEuPathDB" id="FungiDB:HMPREF1541_02198"/>
<protein>
    <submittedName>
        <fullName evidence="2">Uncharacterized protein</fullName>
    </submittedName>
</protein>
<dbReference type="Proteomes" id="UP000030752">
    <property type="component" value="Unassembled WGS sequence"/>
</dbReference>
<keyword evidence="3" id="KW-1185">Reference proteome</keyword>
<sequence length="363" mass="38704">MSSEKTHNDAESTVVSTGTGVESLGTTFVSPVTEQDVGKAAAVDEKMVSPVDEKEVVRPLNDTDKQAFSRSADSGKEVAPQPSGESDTDKIFVPQAPPISMEKEVSMPVSGEAQAITTPLGGADTEKFPLLHRTSTTGSGRTLHAGFRLEKKHNLGLIWYLNQQIACRMVDLNSGAIGPAAFVTSSMAWLEVMTGLPPMFELYVPGGQIRVSRFIPLGLQGLVSMKGSIECVKPGSAGELEKWNIKRRGIVMGGREYSVTRENEMGNGGFVWKGSTKVVKEVYSASGAKESVKHGSLKLVTQGEGGEVLAVWNQWRDSEVLGDLIVFDGVVGKISVEVIVTSALAVVHAERATGMNWLGGLGK</sequence>
<evidence type="ECO:0000313" key="2">
    <source>
        <dbReference type="EMBL" id="ETN43040.1"/>
    </source>
</evidence>
<dbReference type="EMBL" id="KB822718">
    <property type="protein sequence ID" value="ETN43040.1"/>
    <property type="molecule type" value="Genomic_DNA"/>
</dbReference>
<name>W2S357_CYPE1</name>
<feature type="compositionally biased region" description="Polar residues" evidence="1">
    <location>
        <begin position="11"/>
        <end position="27"/>
    </location>
</feature>
<feature type="compositionally biased region" description="Basic and acidic residues" evidence="1">
    <location>
        <begin position="51"/>
        <end position="67"/>
    </location>
</feature>
<feature type="region of interest" description="Disordered" evidence="1">
    <location>
        <begin position="51"/>
        <end position="92"/>
    </location>
</feature>
<evidence type="ECO:0000313" key="3">
    <source>
        <dbReference type="Proteomes" id="UP000030752"/>
    </source>
</evidence>
<feature type="region of interest" description="Disordered" evidence="1">
    <location>
        <begin position="1"/>
        <end position="27"/>
    </location>
</feature>
<dbReference type="eggNOG" id="ENOG502RAR9">
    <property type="taxonomic scope" value="Eukaryota"/>
</dbReference>
<dbReference type="InParanoid" id="W2S357"/>
<organism evidence="2 3">
    <name type="scientific">Cyphellophora europaea (strain CBS 101466)</name>
    <name type="common">Phialophora europaea</name>
    <dbReference type="NCBI Taxonomy" id="1220924"/>
    <lineage>
        <taxon>Eukaryota</taxon>
        <taxon>Fungi</taxon>
        <taxon>Dikarya</taxon>
        <taxon>Ascomycota</taxon>
        <taxon>Pezizomycotina</taxon>
        <taxon>Eurotiomycetes</taxon>
        <taxon>Chaetothyriomycetidae</taxon>
        <taxon>Chaetothyriales</taxon>
        <taxon>Cyphellophoraceae</taxon>
        <taxon>Cyphellophora</taxon>
    </lineage>
</organism>
<dbReference type="RefSeq" id="XP_008714776.1">
    <property type="nucleotide sequence ID" value="XM_008716554.1"/>
</dbReference>
<accession>W2S357</accession>
<evidence type="ECO:0000256" key="1">
    <source>
        <dbReference type="SAM" id="MobiDB-lite"/>
    </source>
</evidence>